<name>A0A8S1GSE5_9PELO</name>
<dbReference type="EMBL" id="CAJGYM010000001">
    <property type="protein sequence ID" value="CAD6184640.1"/>
    <property type="molecule type" value="Genomic_DNA"/>
</dbReference>
<evidence type="ECO:0000256" key="3">
    <source>
        <dbReference type="SAM" id="MobiDB-lite"/>
    </source>
</evidence>
<dbReference type="GO" id="GO:0003677">
    <property type="term" value="F:DNA binding"/>
    <property type="evidence" value="ECO:0007669"/>
    <property type="project" value="InterPro"/>
</dbReference>
<keyword evidence="6" id="KW-1185">Reference proteome</keyword>
<dbReference type="GO" id="GO:0070182">
    <property type="term" value="F:DNA polymerase binding"/>
    <property type="evidence" value="ECO:0007669"/>
    <property type="project" value="TreeGrafter"/>
</dbReference>
<keyword evidence="2" id="KW-0131">Cell cycle</keyword>
<reference evidence="5" key="1">
    <citation type="submission" date="2020-10" db="EMBL/GenBank/DDBJ databases">
        <authorList>
            <person name="Kikuchi T."/>
        </authorList>
    </citation>
    <scope>NUCLEOTIDE SEQUENCE</scope>
    <source>
        <strain evidence="5">NKZ352</strain>
    </source>
</reference>
<dbReference type="AlphaFoldDB" id="A0A8S1GSE5"/>
<dbReference type="SMART" id="SM01075">
    <property type="entry name" value="CDT1"/>
    <property type="match status" value="1"/>
</dbReference>
<evidence type="ECO:0000313" key="6">
    <source>
        <dbReference type="Proteomes" id="UP000835052"/>
    </source>
</evidence>
<dbReference type="InterPro" id="IPR045173">
    <property type="entry name" value="Cdt1"/>
</dbReference>
<feature type="region of interest" description="Disordered" evidence="3">
    <location>
        <begin position="93"/>
        <end position="112"/>
    </location>
</feature>
<protein>
    <recommendedName>
        <fullName evidence="4">CDT1 Geminin-binding domain-containing protein</fullName>
    </recommendedName>
</protein>
<feature type="region of interest" description="Disordered" evidence="3">
    <location>
        <begin position="36"/>
        <end position="65"/>
    </location>
</feature>
<dbReference type="Pfam" id="PF08839">
    <property type="entry name" value="CDT1"/>
    <property type="match status" value="1"/>
</dbReference>
<evidence type="ECO:0000256" key="2">
    <source>
        <dbReference type="ARBA" id="ARBA00023306"/>
    </source>
</evidence>
<dbReference type="SUPFAM" id="SSF46785">
    <property type="entry name" value="Winged helix' DNA-binding domain"/>
    <property type="match status" value="1"/>
</dbReference>
<comment type="caution">
    <text evidence="5">The sequence shown here is derived from an EMBL/GenBank/DDBJ whole genome shotgun (WGS) entry which is preliminary data.</text>
</comment>
<dbReference type="GO" id="GO:0030174">
    <property type="term" value="P:regulation of DNA-templated DNA replication initiation"/>
    <property type="evidence" value="ECO:0007669"/>
    <property type="project" value="InterPro"/>
</dbReference>
<comment type="similarity">
    <text evidence="1">Belongs to the Cdt1 family.</text>
</comment>
<dbReference type="GO" id="GO:0000076">
    <property type="term" value="P:DNA replication checkpoint signaling"/>
    <property type="evidence" value="ECO:0007669"/>
    <property type="project" value="TreeGrafter"/>
</dbReference>
<dbReference type="PANTHER" id="PTHR28637:SF1">
    <property type="entry name" value="DNA REPLICATION FACTOR CDT1"/>
    <property type="match status" value="1"/>
</dbReference>
<dbReference type="Gene3D" id="1.10.10.1420">
    <property type="entry name" value="DNA replication factor Cdt1, C-terminal WH domain"/>
    <property type="match status" value="1"/>
</dbReference>
<dbReference type="InterPro" id="IPR014939">
    <property type="entry name" value="CDT1_Gemini-bd-like"/>
</dbReference>
<dbReference type="Proteomes" id="UP000835052">
    <property type="component" value="Unassembled WGS sequence"/>
</dbReference>
<dbReference type="InterPro" id="IPR038090">
    <property type="entry name" value="Cdt1_C_WH_dom_sf"/>
</dbReference>
<evidence type="ECO:0000259" key="4">
    <source>
        <dbReference type="SMART" id="SM01075"/>
    </source>
</evidence>
<feature type="compositionally biased region" description="Polar residues" evidence="3">
    <location>
        <begin position="147"/>
        <end position="160"/>
    </location>
</feature>
<organism evidence="5 6">
    <name type="scientific">Caenorhabditis auriculariae</name>
    <dbReference type="NCBI Taxonomy" id="2777116"/>
    <lineage>
        <taxon>Eukaryota</taxon>
        <taxon>Metazoa</taxon>
        <taxon>Ecdysozoa</taxon>
        <taxon>Nematoda</taxon>
        <taxon>Chromadorea</taxon>
        <taxon>Rhabditida</taxon>
        <taxon>Rhabditina</taxon>
        <taxon>Rhabditomorpha</taxon>
        <taxon>Rhabditoidea</taxon>
        <taxon>Rhabditidae</taxon>
        <taxon>Peloderinae</taxon>
        <taxon>Caenorhabditis</taxon>
    </lineage>
</organism>
<gene>
    <name evidence="5" type="ORF">CAUJ_LOCUS559</name>
</gene>
<dbReference type="InterPro" id="IPR032054">
    <property type="entry name" value="Cdt1_C"/>
</dbReference>
<evidence type="ECO:0000313" key="5">
    <source>
        <dbReference type="EMBL" id="CAD6184640.1"/>
    </source>
</evidence>
<feature type="region of interest" description="Disordered" evidence="3">
    <location>
        <begin position="129"/>
        <end position="160"/>
    </location>
</feature>
<dbReference type="GO" id="GO:0071163">
    <property type="term" value="P:DNA replication preinitiation complex assembly"/>
    <property type="evidence" value="ECO:0007669"/>
    <property type="project" value="InterPro"/>
</dbReference>
<feature type="domain" description="CDT1 Geminin-binding" evidence="4">
    <location>
        <begin position="284"/>
        <end position="492"/>
    </location>
</feature>
<dbReference type="GO" id="GO:0005634">
    <property type="term" value="C:nucleus"/>
    <property type="evidence" value="ECO:0007669"/>
    <property type="project" value="TreeGrafter"/>
</dbReference>
<dbReference type="Pfam" id="PF16679">
    <property type="entry name" value="CDT1_C"/>
    <property type="match status" value="1"/>
</dbReference>
<proteinExistence type="inferred from homology"/>
<dbReference type="GO" id="GO:0000278">
    <property type="term" value="P:mitotic cell cycle"/>
    <property type="evidence" value="ECO:0007669"/>
    <property type="project" value="TreeGrafter"/>
</dbReference>
<sequence>MPRASRRAAEPDNDVQAQAAVTDFFRVTRRPRGAAAAKKVLTEEDGPTQSIVKTETKTTTTRKTRAKTVETVEIVKEEVVKVEKIVEKTKDVQQEEIGGASPPKKFRSENITKSTRAKKVLFSEPLEEKVLPPPAPIPVEKTPEKLAQSSKSILSDISTASPKKKTKIRTVAELQAELAKRGAAKKVHQQNLQHKTKCVEAHAEFLKSPQKAPLGPAPVIKKTVKAKLPKLDKVVDVPAPAAVASEVPSYKREDEEAKMEAKEFAKNSKLVDIVRDSFNSEFSLPDSYEHLNSSFQHVDRIVGMITNQGRCCVMVDLIKNLRNTMKRDFDQKNFSQLLHVYPTSYKVEAREQWNAFGGTQTGKMELVVAPNLVDDMAGFLKDEEKLTEDETIPLVVPQKLLASPLKSPRKGGSALPVPRAPQLDARRRLDAVRMRDRSYVFRHKLVEIVKKHYDLFLKEKGLESMKANFRRLHPMFNPNKHCSAIPEAALPDISTKRKTNIGMREYVAEETGVVKLPAFVLKAIEEMRSPTKACSSDAVPLSPAKFVEMKKNQTAGGLSLLERIRAKEAAKKAEEACHDADKLNRKNMLIKLGDRFLRSLCCLYATKKARSMELNVVAERLVFSHTSPITKQEVIQHLELLCQVAPKTVSESVVMGRRYLQVLENNFDALYAVVQEELKTVEVAMKQDFLAPRPPPIAQNSTKKAVRTLF</sequence>
<dbReference type="InterPro" id="IPR036390">
    <property type="entry name" value="WH_DNA-bd_sf"/>
</dbReference>
<dbReference type="OrthoDB" id="5915520at2759"/>
<dbReference type="PANTHER" id="PTHR28637">
    <property type="entry name" value="DNA REPLICATION FACTOR CDT1"/>
    <property type="match status" value="1"/>
</dbReference>
<accession>A0A8S1GSE5</accession>
<evidence type="ECO:0000256" key="1">
    <source>
        <dbReference type="ARBA" id="ARBA00008356"/>
    </source>
</evidence>